<name>A0ABP1QNL2_9HEXA</name>
<dbReference type="EMBL" id="CAXLJM020000036">
    <property type="protein sequence ID" value="CAL8105923.1"/>
    <property type="molecule type" value="Genomic_DNA"/>
</dbReference>
<gene>
    <name evidence="1" type="ORF">ODALV1_LOCUS12233</name>
</gene>
<comment type="caution">
    <text evidence="1">The sequence shown here is derived from an EMBL/GenBank/DDBJ whole genome shotgun (WGS) entry which is preliminary data.</text>
</comment>
<evidence type="ECO:0000313" key="2">
    <source>
        <dbReference type="Proteomes" id="UP001642540"/>
    </source>
</evidence>
<reference evidence="1 2" key="1">
    <citation type="submission" date="2024-08" db="EMBL/GenBank/DDBJ databases">
        <authorList>
            <person name="Cucini C."/>
            <person name="Frati F."/>
        </authorList>
    </citation>
    <scope>NUCLEOTIDE SEQUENCE [LARGE SCALE GENOMIC DNA]</scope>
</reference>
<evidence type="ECO:0000313" key="1">
    <source>
        <dbReference type="EMBL" id="CAL8105923.1"/>
    </source>
</evidence>
<proteinExistence type="predicted"/>
<protein>
    <submittedName>
        <fullName evidence="1">Uncharacterized protein</fullName>
    </submittedName>
</protein>
<accession>A0ABP1QNL2</accession>
<sequence length="181" mass="21266">MRELHGPSFNPDNVVNGITKNVEKRIHFLSDGFAQIEHSNAKIGMKCLKRIRQQFSYSIRVWVTVRPHLLKLLENFLTSLNYIYELQPLDTTQQTQLIISFSGPDGTSPEEYIKTFNQLTNEKGWDLFRLPEQCRLIADVFQDLSVQQQKDAPDRTENKLNEDYLFAEIYCQYLQYNENDI</sequence>
<organism evidence="1 2">
    <name type="scientific">Orchesella dallaii</name>
    <dbReference type="NCBI Taxonomy" id="48710"/>
    <lineage>
        <taxon>Eukaryota</taxon>
        <taxon>Metazoa</taxon>
        <taxon>Ecdysozoa</taxon>
        <taxon>Arthropoda</taxon>
        <taxon>Hexapoda</taxon>
        <taxon>Collembola</taxon>
        <taxon>Entomobryomorpha</taxon>
        <taxon>Entomobryoidea</taxon>
        <taxon>Orchesellidae</taxon>
        <taxon>Orchesellinae</taxon>
        <taxon>Orchesella</taxon>
    </lineage>
</organism>
<keyword evidence="2" id="KW-1185">Reference proteome</keyword>
<dbReference type="Proteomes" id="UP001642540">
    <property type="component" value="Unassembled WGS sequence"/>
</dbReference>